<evidence type="ECO:0000313" key="1">
    <source>
        <dbReference type="EMBL" id="KAB1075931.1"/>
    </source>
</evidence>
<evidence type="ECO:0000313" key="2">
    <source>
        <dbReference type="Proteomes" id="UP000474159"/>
    </source>
</evidence>
<reference evidence="1 2" key="1">
    <citation type="submission" date="2019-09" db="EMBL/GenBank/DDBJ databases">
        <title>YIM 48816 draft genome.</title>
        <authorList>
            <person name="Jiang L."/>
        </authorList>
    </citation>
    <scope>NUCLEOTIDE SEQUENCE [LARGE SCALE GENOMIC DNA]</scope>
    <source>
        <strain evidence="1 2">YIM 48816</strain>
    </source>
</reference>
<organism evidence="1 2">
    <name type="scientific">Methylobacterium soli</name>
    <dbReference type="NCBI Taxonomy" id="553447"/>
    <lineage>
        <taxon>Bacteria</taxon>
        <taxon>Pseudomonadati</taxon>
        <taxon>Pseudomonadota</taxon>
        <taxon>Alphaproteobacteria</taxon>
        <taxon>Hyphomicrobiales</taxon>
        <taxon>Methylobacteriaceae</taxon>
        <taxon>Methylobacterium</taxon>
    </lineage>
</organism>
<protein>
    <submittedName>
        <fullName evidence="1">Uncharacterized protein</fullName>
    </submittedName>
</protein>
<comment type="caution">
    <text evidence="1">The sequence shown here is derived from an EMBL/GenBank/DDBJ whole genome shotgun (WGS) entry which is preliminary data.</text>
</comment>
<dbReference type="Proteomes" id="UP000474159">
    <property type="component" value="Unassembled WGS sequence"/>
</dbReference>
<sequence>MGEIYMRVAQDTNMAKCGTGKLVEYLHTGGNVHGFFSSYVLACLKTETTAEWVLISGTSCDDPSEKERHDCNGKRAGLVPRFEKNGDFWQAKPVGGKVKLGYNLIKYGFGLDCHSIVQKYKSSLTGDSGSELTAWVCDSLELNDGTYEDYNRIEDPRKFKLYHLTTTGKDTLKTSYPVAPFPPKGDDSYTPALNFVLPDTNYTYDVRGR</sequence>
<accession>A0A6L3SSA7</accession>
<gene>
    <name evidence="1" type="ORF">F6X53_24175</name>
</gene>
<keyword evidence="2" id="KW-1185">Reference proteome</keyword>
<dbReference type="AlphaFoldDB" id="A0A6L3SSA7"/>
<name>A0A6L3SSA7_9HYPH</name>
<dbReference type="RefSeq" id="WP_238296138.1">
    <property type="nucleotide sequence ID" value="NZ_BPQY01000086.1"/>
</dbReference>
<proteinExistence type="predicted"/>
<dbReference type="EMBL" id="VZZK01000032">
    <property type="protein sequence ID" value="KAB1075931.1"/>
    <property type="molecule type" value="Genomic_DNA"/>
</dbReference>